<dbReference type="EMBL" id="LT934117">
    <property type="protein sequence ID" value="VAH92896.1"/>
    <property type="molecule type" value="Genomic_DNA"/>
</dbReference>
<dbReference type="AlphaFoldDB" id="A0A9R0SDC7"/>
<organism evidence="2 3">
    <name type="scientific">Triticum turgidum subsp. durum</name>
    <name type="common">Durum wheat</name>
    <name type="synonym">Triticum durum</name>
    <dbReference type="NCBI Taxonomy" id="4567"/>
    <lineage>
        <taxon>Eukaryota</taxon>
        <taxon>Viridiplantae</taxon>
        <taxon>Streptophyta</taxon>
        <taxon>Embryophyta</taxon>
        <taxon>Tracheophyta</taxon>
        <taxon>Spermatophyta</taxon>
        <taxon>Magnoliopsida</taxon>
        <taxon>Liliopsida</taxon>
        <taxon>Poales</taxon>
        <taxon>Poaceae</taxon>
        <taxon>BOP clade</taxon>
        <taxon>Pooideae</taxon>
        <taxon>Triticodae</taxon>
        <taxon>Triticeae</taxon>
        <taxon>Triticinae</taxon>
        <taxon>Triticum</taxon>
    </lineage>
</organism>
<protein>
    <recommendedName>
        <fullName evidence="4">Gnk2-homologous domain-containing protein</fullName>
    </recommendedName>
</protein>
<dbReference type="Proteomes" id="UP000324705">
    <property type="component" value="Chromosome 4A"/>
</dbReference>
<accession>A0A9R0SDC7</accession>
<reference evidence="2 3" key="1">
    <citation type="submission" date="2017-09" db="EMBL/GenBank/DDBJ databases">
        <authorList>
            <consortium name="International Durum Wheat Genome Sequencing Consortium (IDWGSC)"/>
            <person name="Milanesi L."/>
        </authorList>
    </citation>
    <scope>NUCLEOTIDE SEQUENCE [LARGE SCALE GENOMIC DNA]</scope>
    <source>
        <strain evidence="3">cv. Svevo</strain>
    </source>
</reference>
<keyword evidence="1" id="KW-1133">Transmembrane helix</keyword>
<dbReference type="OMA" id="GYCARDI"/>
<keyword evidence="1" id="KW-0812">Transmembrane</keyword>
<proteinExistence type="predicted"/>
<evidence type="ECO:0000313" key="2">
    <source>
        <dbReference type="EMBL" id="VAH92896.1"/>
    </source>
</evidence>
<dbReference type="Gramene" id="TRITD4Av1G147280.1">
    <property type="protein sequence ID" value="TRITD4Av1G147280.1"/>
    <property type="gene ID" value="TRITD4Av1G147280"/>
</dbReference>
<evidence type="ECO:0000313" key="3">
    <source>
        <dbReference type="Proteomes" id="UP000324705"/>
    </source>
</evidence>
<name>A0A9R0SDC7_TRITD</name>
<keyword evidence="1" id="KW-0472">Membrane</keyword>
<feature type="transmembrane region" description="Helical" evidence="1">
    <location>
        <begin position="88"/>
        <end position="107"/>
    </location>
</feature>
<gene>
    <name evidence="2" type="ORF">TRITD_4Av1G147280</name>
</gene>
<keyword evidence="3" id="KW-1185">Reference proteome</keyword>
<evidence type="ECO:0008006" key="4">
    <source>
        <dbReference type="Google" id="ProtNLM"/>
    </source>
</evidence>
<sequence length="195" mass="20696">MDLVTFDRAQGKFMSGNDANNELATDTVHLRCGGGGTMTTIYRLGYCARDIKAADCGLCVAHTVYRYFFPLNGVGELTDEAAGCRRSIVAVVSCLLASMLLLHLLLLTPSTAAAVSLDATASPWLWQQGRRGPAARRLLLAAQPRPTTAVGGTETNEFHVNGGTLPAAANGKPVEVGFDASMRKFPKSGSNKNHN</sequence>
<evidence type="ECO:0000256" key="1">
    <source>
        <dbReference type="SAM" id="Phobius"/>
    </source>
</evidence>